<dbReference type="EMBL" id="CAVMJV010000048">
    <property type="protein sequence ID" value="CAK5082796.1"/>
    <property type="molecule type" value="Genomic_DNA"/>
</dbReference>
<dbReference type="Proteomes" id="UP001497535">
    <property type="component" value="Unassembled WGS sequence"/>
</dbReference>
<accession>A0ACB0ZV67</accession>
<reference evidence="1" key="1">
    <citation type="submission" date="2023-11" db="EMBL/GenBank/DDBJ databases">
        <authorList>
            <person name="Poullet M."/>
        </authorList>
    </citation>
    <scope>NUCLEOTIDE SEQUENCE</scope>
    <source>
        <strain evidence="1">E1834</strain>
    </source>
</reference>
<sequence length="181" mass="20424">MCKGEDEAGPSSLHYELQKQFKQQKYSSTKNDSQQMYQQIRKNLLAQLNGIERSGRLFNKTALPFNQRPTECTLKFEPKNPEELLDGQKPLSLTSRLISQAKFSEGAVDNPTCSLSFAEFAKFEAMEGIFSSKKFNILFPAVYFGEKGHVLTIYILNTATIDDLIGLACHVYSRKSLNPPC</sequence>
<proteinExistence type="predicted"/>
<evidence type="ECO:0000313" key="2">
    <source>
        <dbReference type="Proteomes" id="UP001497535"/>
    </source>
</evidence>
<name>A0ACB0ZV67_MELEN</name>
<keyword evidence="2" id="KW-1185">Reference proteome</keyword>
<evidence type="ECO:0000313" key="1">
    <source>
        <dbReference type="EMBL" id="CAK5082796.1"/>
    </source>
</evidence>
<gene>
    <name evidence="1" type="ORF">MENTE1834_LOCUS30099</name>
</gene>
<protein>
    <submittedName>
        <fullName evidence="1">Uncharacterized protein</fullName>
    </submittedName>
</protein>
<comment type="caution">
    <text evidence="1">The sequence shown here is derived from an EMBL/GenBank/DDBJ whole genome shotgun (WGS) entry which is preliminary data.</text>
</comment>
<organism evidence="1 2">
    <name type="scientific">Meloidogyne enterolobii</name>
    <name type="common">Root-knot nematode worm</name>
    <name type="synonym">Meloidogyne mayaguensis</name>
    <dbReference type="NCBI Taxonomy" id="390850"/>
    <lineage>
        <taxon>Eukaryota</taxon>
        <taxon>Metazoa</taxon>
        <taxon>Ecdysozoa</taxon>
        <taxon>Nematoda</taxon>
        <taxon>Chromadorea</taxon>
        <taxon>Rhabditida</taxon>
        <taxon>Tylenchina</taxon>
        <taxon>Tylenchomorpha</taxon>
        <taxon>Tylenchoidea</taxon>
        <taxon>Meloidogynidae</taxon>
        <taxon>Meloidogyninae</taxon>
        <taxon>Meloidogyne</taxon>
    </lineage>
</organism>